<dbReference type="InterPro" id="IPR038177">
    <property type="entry name" value="IAT_beta_sf"/>
</dbReference>
<sequence length="5429" mass="533448">MMWRAFYSADRRRSIVLPALRSKVSKPIFSGLTLFAFGVAFGAPQHALRAEVSKPLDKQVEIQSPDSDAERAGRVTFGLEFYEHQIDESLDTLVPLATPQNGVLYFNPKLSLSDRLNPSVSIGFGYRHLLKARRSSSGETSLRSDYTNFDHHVNQFGVGAEVMSRWVDFRANYYLPEQNRRRINTNQTTSLSQKVTSSSQPLGPVTTSDTLGFAGHNVVETINGMNETLNTFHVTNSQTTHFWEQYEGAMRGVDSELGFLIPGLDKYAETRIFGGYYYYENPFGKNLSGFKGRLEVRALPAITLDAAYYQNKEIVGSNWYYGIRVSTPFDIGNIAHGKNPFAGFTEGFKPQHASDAERFADRLTENVIRNPHVATAQSKFIEVGQKTVAIDPPASVVTGTPFTKTIVLTLDGTPITVTHVDSAAAVAGDGTVEHPYMTLTLADSDAVKRAIVLLHAASTFNSQSITLAANQQLLGDSKNVTNSIKTDQLGTIKLPHIGNSAVLPTITNPGGTIVTVATNNTISGLNLTNAARGVAAPSGTTNLLVQNSTISNMTIAGLGLDTVPSTKTTIANITFTGNNQDVAINGSDTTIANVTSSGATHGSIDLISPSGTTTLSSVTVTGASDFALRSTNAAVGSTHNFASFTATGGAAGVDIEGGAGTFNFDSASALTSTGGASLLINGGSSNVNFGGNITQAMNAPAVAVLGGHTGTVQFSGGTVAASAGPGLQFDNANGTYQFLGTTNLTGGADLQILDNSAGAFTFGTHASIVNGSGQDILVDSSTASLTYSGSASTNSGALLQVNNHTTGTLQFDTGTLSATAGSSGLQFNNADGTYRFLGTTTLNGSTAGVSLTNGSDGTFAFDTATTITNPIGNAFFVDGGTSNITYSGNITANAGFALLVQNHSTGTINFNTGNINQTAGIGVQFLNDTGTYNLADTRVSNSVGTPLQVINSAAGTFNFGTVKLVDSAGTAVLLNNGGTVNLFAGTIDGAGGNGILSINTTLTATGLTLGGDHSRTISGIGVQEINNDGITRLVTISNDNIRSNGPGILTTDGGNGKLTLVLDGNTIETLAGGAPAMSITGSTLNSTIVKSMNGGTVVANGTGGGVVFNQVTFDASGSALSGTQVNAGTWNIGQGTGANQRVLNDGLDLKGTTGLLNFGTLNIDNNAGTGLLVDTKTLGTTFTLSGGGSGTIDTTGGTAVNLDPLTTNFTLGSVTSTNSPGAGVIVNGLTSGSTLTFGSTHVVNSAGSGIVVQNSNGANINFGTTTVNNPGDSGIDLSGAGGANVTFGTTLIVNPGASGINMSGATGTFVFGDTTINGTAAGQTAFNLNGGNADVTALSLNINGGGIGIDLRNTINGRTVSVTNGGTIQNVGVGVQLGGGTTGDFTQTADAFFTFDVTGGHNSTISGTVAIEARGLVSTASNVEGTYDFRNVTNILGAENFEPTIGTPFFVAASAHGTGDGSTPNNAAAYTAISGTPAGTFIILVNDGNTINLGASTITLQNNDHVDTFGNGRTFSAGSAPLNILLPGVAQFTDPFGHGAATITGTGTLFAAANGDLLQDFTMTLGGGTAISASGINGLDVTNLTINGTGSVFSLTNDTGSIDLTGNSVHVSGGQLLNVSGGNANITLAATLSLPGGTGSITESGGGGVSVTGTTGGSVTITGVTVTGATSTPLVFDNNKATFNITNSTFAASSGVTLLSVDTTVGGSTTTLAFNNTNVLTQSSGTIANIGAGARNIDLSAQNFTNSGTTAANVINVTGQTGGAISFGNVGITGYNNAAGTAVNLQGTGGTVSFGDLDVATAAGAGVNVGAVTFAPGATPTISTAGGPALVMNGTTISGGAATFTSVTASNAGAGNAAISLTNVIGSTTFSTVNLSGTAANGLNLNNAGTVAVLGGTINGTSGDAISSTNTALTATGLTIGASAAPLGNGITIVNSDGIARLVTLSNDTITARGDAIHTTDGGHAGELSLVLDNNTLQTLNGGTLSLSVTGSALNSTTINSLNGGTVIGNGVSGGLLFNQVTFNAVTGGPAQQVNAGNWNIGQGIAANQRVNGNGLDFEGPTGNLAFGTLTIFNNAGTGLIVNTKALGTTFSLSNTGGAIDTSNGTAMNLDPLTANLTFSGVKSVNSPTSGVILNTVGGSVALGNVTVTGATNVGLSVTNSNAAVTTGTLTVTNAATGLQFGDNTGGSFTASGLTNLTGITGTGINANGATGTYQFADLDINFIGASRGLDLRNSNVQFSTANLSITGDGTAGSIGLDLSGSTNPNGVNAATPNLLLATGVGQKATISNVATGVLLGDAANGSAGAYLKFGNQTPTSSGGSGSSISVIAGGTTIDTTNLISTSGFVQGRYEFTGVAFTGNASFQHSPNFFFVAANATGNHDGSTVNDRADAATLITDLNGNLLTNKTIVLINDGNVISLGNNTATLDALTNIDGFGNGNSVTAFSIPANVIVDAFTGTVSDPTGNGAATITANAGNNVITLTGTHSIENINITGGNFLIGGTTTGLTVQGVHLTNGGVGAISLTNSSGVVNITNNTISQGGGSLLTVNGGTAGITLSAGTGTIANTNGSGISIKNTTGGSVTLDHLSVTSANATPLTFDHNQATFNITNSTFSVGSPNVTLLNVDATGASTTSLVFDGSNTLANFNGAIAIIGAGARNIDLSAQGFSIGGSTAANVISVTGQTGGTISFGNINITGYNNAAGTAVNLQGTNGAVNFTTLSVTTSSGAGVNTGAITFGTGTGVNISSTGGPALTMNGTTVTGSGFGTVSATNTGAGNSGISITNVASAFTIGSVAISNTGAAGIVLSGDASVTITGGTINGTTGNGITITNSGFALQNLNIGGTATIAGDGIHITETDATNRSGLTITGVTIGGISAANKGISFANSGAGNDALDIESSNITAPGNSLDVIKSGAGNLNMAAVSDTLASTAGAGMNVDGSAGAGVLAVTTLQNITVTQAQAGGMLFHGVTFDADTTVAGIQTVSGGTTAIGNPGSPSAIHGDGLRLDGVLGSIAFTSLNIGNNIGTGLYIRDAAGKAGSFSFSNGGGVIFTTSGSAMDVDPVTFNATFSAVTSTGSTGNGITLNTVAGTSNLGTVTIQNAASTGFSLVGSSANVTLGSLTVTGTPNGLNLGNNTGTFEVTGNTSLTATTAGILATNATGTYKFDGTTTITAPTGISANGATGSWTFTGNTTINFTGANRGLDLRNTQFTVFQTGTIAITGDGTVGGIGLDLSGSKYTTGAQPVTAPANITLAHASGKTASIGNVGTGILLGNTTDGSAGAYLQYGNQTPLTSSGSGSNIAVISGGVTLDTTHLTSTTGFQQGRYEFTGVTFTGSASFQASPNFFFVAAGTTGTGDGSSVNNRASAATLLTDLGTNALANKTIVLINDGNVISLGNNTAQLDAGTNINGFGNGNTFTAFTVPVNVITDAINGTVSDPTGNGAATLTANAGNNVVTLTGTHSIQNVNLSGGNFLVAGSGFTGLTVQGVGLSGAGTGVFSFTNPTGTINITNNTINQSGGSLLVLNGGSANITFTAGTGSISNTGGSGINIKNTTGGIVTLIGLSVTGATATPLTFDHNQAAFAIVNSAFGVTAGTTLLDVDNGTGGSTNALVFGATDTLTQTSGEIAIIGTGARDIALSAQNFTNSGTTAANVINVTGQTGGTIAFGTVNITGYNNAAGTAVNLQGTAGTDSFVNLTVATTAGAGVNTGAITFAPGSSPSISTTGGPALVMNGTTISGGAATFSSVSASNAGAANAAINLTNVIGSTTFSTVNLSGTETNGIKLSGDGAISVLGGTINGGSSDAITSTNTALTVTGVTIGGTAAPAGNGITIVNNDGTARVVTLSNDTITAVGNGIATTDGAHAKELTLVLDGDTLQTTTLGKFALSVTGSVLNSTIVKSMNGGAVIGGANTGGVLFNQVTFDASGATLSGTQVNAGTWNIGQSTSVRVQGNALDFEGPTGNLTFTALNIFNNNGTGLLVNTKALGTTFTLGSASTAVDTTSGTAMNLDPLTANLTFSSVKSTGAVNGVVLNTVGGTVALGAVNVSTASGIGLEMINSSAAVTASSVTVNGAATGLQFGTNTGSFTVSGTTSLTGITGTGINANSANGTYSFQGTTTITFSGAGRGIDLQNSKVTQFSTGNLTLTGDGATAGSIGIDLSGSQYSGPQPVGTTSPNVSLATGAGQTAAISGVSTGIALGNAANGSAGAYLRYGNQTPGNSGSSIAVNSGGTTIDTSHLTSVNPSQQGRYEFTGVTFTGKSTFEAPNPNFIFVGSVAAGAANGADPNDRISLTTFMTNDNAAFLAGKTVIFVNDNGGAGLTLTSTLNLGAGTTIESFGNGASVIVPAGVQPVNVIGDNFHLSGGTFSDPTNGAATLKAAAGVNLITLDNGDTVQNINLTTGNNQIIGTNTAGFTMAGVNLTNAGASAISLTTPSGTITMTGGSISGAAGPSFFVSGGNAVISYNSTITNTAGHSVQVQGITGGSVTLSGAITDTGTGILVQNNTGGTITFSGASDSIHTGANQAVTLSTNTGAKIDFTGGGLSIQTTTATGFGASGGGTVGMSGAGNTITSTTGTALSLNGVTTDTGGFILQSVSANGAVNGIALNNLTGAAFDSVSVSGGTIQNTTGTAVSLTNLGSLNGGVILNNLTLSGASGIVGTNFGTLATANDSVSATAGAGLSLTTGIIVTNSSFSTLSSTGGTNGVLLSGVSGSLTASAGTITNESGAAWSVVGGTVSATYSGGITQANNAALVSITGGHASGTITFQTGTLSATSGTGLVFDNADGAYNFNGTTTLNGGNAAITIQNGSSGTFTFSAATSIGATTSPAAVAFNEVNSSANVTYHGSINQNNGFSAVAVSGETAGTTAFTGAITASTGAATAINLTSNTGATINFTGGGLSIQTTTATGFGASGGGTVGVTGTGNTINATSGTGLDVANTTIGASGLTFRSISSGAGANDGIILDTTGTSGGLTVTGTGTANSGGVITGKTGADGSTTTGIGIYLNSTQNVSLAWMDLESNQNYGIRGNSVTNFTLDHSTVGATGTNGTSLTADTDASGYFGEGSIRFYNLFGTNTISNSTVDKGFARSLAVSNDTGTLTNLTISNSTINNTLTKTAGALDALYFQTKGSSTTATLTVTNSTFSSHPQYAIDASADTGSTMHITITGSTFKNVNADIWGASNAVVINGNGTNTFVTFDIENSTFTQGNGTTAASTSFGRLITAGSVGGSGTFYGKIINNTFGVAGVQYSGGGVGADSIGLFMNGNAGTAGTMGSNHDSLFLVQGNTIQQYDQSGLQIGVTGGNAVVDATVIGNTIRDPNTDAPNPTPNAFAGIWAYAGGSGTDANTLNLLIGGTTAANKNILTGSDPNHIDDVFLGSGAGTSPSVINIYQGGSTSTTPAQVIIDDNTVPPAEAYGDDGLTTIHVIIAPPAGPPTPP</sequence>
<gene>
    <name evidence="1" type="ORF">CfE428DRAFT_5058</name>
</gene>
<dbReference type="SMART" id="SM00710">
    <property type="entry name" value="PbH1"/>
    <property type="match status" value="52"/>
</dbReference>
<name>B4D818_9BACT</name>
<dbReference type="Gene3D" id="2.40.160.160">
    <property type="entry name" value="Inverse autotransporter, beta-domain"/>
    <property type="match status" value="1"/>
</dbReference>
<dbReference type="eggNOG" id="COG4886">
    <property type="taxonomic scope" value="Bacteria"/>
</dbReference>
<dbReference type="STRING" id="497964.CfE428DRAFT_5058"/>
<keyword evidence="2" id="KW-1185">Reference proteome</keyword>
<dbReference type="EMBL" id="ABVL01000020">
    <property type="protein sequence ID" value="EDY17372.1"/>
    <property type="molecule type" value="Genomic_DNA"/>
</dbReference>
<dbReference type="SUPFAM" id="SSF51126">
    <property type="entry name" value="Pectin lyase-like"/>
    <property type="match status" value="2"/>
</dbReference>
<proteinExistence type="predicted"/>
<evidence type="ECO:0000313" key="1">
    <source>
        <dbReference type="EMBL" id="EDY17372.1"/>
    </source>
</evidence>
<reference evidence="1 2" key="1">
    <citation type="journal article" date="2011" name="J. Bacteriol.">
        <title>Genome sequence of Chthoniobacter flavus Ellin428, an aerobic heterotrophic soil bacterium.</title>
        <authorList>
            <person name="Kant R."/>
            <person name="van Passel M.W."/>
            <person name="Palva A."/>
            <person name="Lucas S."/>
            <person name="Lapidus A."/>
            <person name="Glavina Del Rio T."/>
            <person name="Dalin E."/>
            <person name="Tice H."/>
            <person name="Bruce D."/>
            <person name="Goodwin L."/>
            <person name="Pitluck S."/>
            <person name="Larimer F.W."/>
            <person name="Land M.L."/>
            <person name="Hauser L."/>
            <person name="Sangwan P."/>
            <person name="de Vos W.M."/>
            <person name="Janssen P.H."/>
            <person name="Smidt H."/>
        </authorList>
    </citation>
    <scope>NUCLEOTIDE SEQUENCE [LARGE SCALE GENOMIC DNA]</scope>
    <source>
        <strain evidence="1 2">Ellin428</strain>
    </source>
</reference>
<organism evidence="1 2">
    <name type="scientific">Chthoniobacter flavus Ellin428</name>
    <dbReference type="NCBI Taxonomy" id="497964"/>
    <lineage>
        <taxon>Bacteria</taxon>
        <taxon>Pseudomonadati</taxon>
        <taxon>Verrucomicrobiota</taxon>
        <taxon>Spartobacteria</taxon>
        <taxon>Chthoniobacterales</taxon>
        <taxon>Chthoniobacteraceae</taxon>
        <taxon>Chthoniobacter</taxon>
    </lineage>
</organism>
<dbReference type="InParanoid" id="B4D818"/>
<accession>B4D818</accession>
<evidence type="ECO:0000313" key="2">
    <source>
        <dbReference type="Proteomes" id="UP000005824"/>
    </source>
</evidence>
<protein>
    <submittedName>
        <fullName evidence="1">Parallel beta-helix repeat protein</fullName>
    </submittedName>
</protein>
<dbReference type="eggNOG" id="COG3210">
    <property type="taxonomic scope" value="Bacteria"/>
</dbReference>
<dbReference type="InterPro" id="IPR011050">
    <property type="entry name" value="Pectin_lyase_fold/virulence"/>
</dbReference>
<comment type="caution">
    <text evidence="1">The sequence shown here is derived from an EMBL/GenBank/DDBJ whole genome shotgun (WGS) entry which is preliminary data.</text>
</comment>
<dbReference type="InterPro" id="IPR006626">
    <property type="entry name" value="PbH1"/>
</dbReference>
<dbReference type="Proteomes" id="UP000005824">
    <property type="component" value="Unassembled WGS sequence"/>
</dbReference>